<keyword evidence="1" id="KW-0472">Membrane</keyword>
<dbReference type="InterPro" id="IPR010982">
    <property type="entry name" value="Lambda_DNA-bd_dom_sf"/>
</dbReference>
<organism evidence="3 4">
    <name type="scientific">Yeguia hominis</name>
    <dbReference type="NCBI Taxonomy" id="2763662"/>
    <lineage>
        <taxon>Bacteria</taxon>
        <taxon>Bacillati</taxon>
        <taxon>Bacillota</taxon>
        <taxon>Clostridia</taxon>
        <taxon>Eubacteriales</taxon>
        <taxon>Yeguiaceae</taxon>
        <taxon>Yeguia</taxon>
    </lineage>
</organism>
<accession>A0A926DAX2</accession>
<dbReference type="CDD" id="cd00093">
    <property type="entry name" value="HTH_XRE"/>
    <property type="match status" value="1"/>
</dbReference>
<sequence>MKAEDLKKLKLERNLTTKQISELSGIPESTISRILSGQTDNPSFDTISAIVKAMGGSLDQMTGLHAASDNNDTTADLSPLITLYERVVAEKNRYIKLLVTISCVLVGILVFILLFDITNGAVGFIRY</sequence>
<dbReference type="RefSeq" id="WP_249320273.1">
    <property type="nucleotide sequence ID" value="NZ_JACRSN010000021.1"/>
</dbReference>
<dbReference type="Proteomes" id="UP000651482">
    <property type="component" value="Unassembled WGS sequence"/>
</dbReference>
<feature type="transmembrane region" description="Helical" evidence="1">
    <location>
        <begin position="94"/>
        <end position="115"/>
    </location>
</feature>
<evidence type="ECO:0000313" key="3">
    <source>
        <dbReference type="EMBL" id="MBC8534688.1"/>
    </source>
</evidence>
<dbReference type="PROSITE" id="PS50943">
    <property type="entry name" value="HTH_CROC1"/>
    <property type="match status" value="1"/>
</dbReference>
<dbReference type="SMART" id="SM00530">
    <property type="entry name" value="HTH_XRE"/>
    <property type="match status" value="1"/>
</dbReference>
<name>A0A926DAX2_9FIRM</name>
<keyword evidence="4" id="KW-1185">Reference proteome</keyword>
<evidence type="ECO:0000256" key="1">
    <source>
        <dbReference type="SAM" id="Phobius"/>
    </source>
</evidence>
<keyword evidence="1" id="KW-0812">Transmembrane</keyword>
<dbReference type="GO" id="GO:0003677">
    <property type="term" value="F:DNA binding"/>
    <property type="evidence" value="ECO:0007669"/>
    <property type="project" value="InterPro"/>
</dbReference>
<keyword evidence="1" id="KW-1133">Transmembrane helix</keyword>
<protein>
    <submittedName>
        <fullName evidence="3">Helix-turn-helix transcriptional regulator</fullName>
    </submittedName>
</protein>
<dbReference type="EMBL" id="JACRSN010000021">
    <property type="protein sequence ID" value="MBC8534688.1"/>
    <property type="molecule type" value="Genomic_DNA"/>
</dbReference>
<comment type="caution">
    <text evidence="3">The sequence shown here is derived from an EMBL/GenBank/DDBJ whole genome shotgun (WGS) entry which is preliminary data.</text>
</comment>
<dbReference type="SUPFAM" id="SSF47413">
    <property type="entry name" value="lambda repressor-like DNA-binding domains"/>
    <property type="match status" value="1"/>
</dbReference>
<feature type="domain" description="HTH cro/C1-type" evidence="2">
    <location>
        <begin position="6"/>
        <end position="61"/>
    </location>
</feature>
<gene>
    <name evidence="3" type="ORF">IAG03_11975</name>
</gene>
<evidence type="ECO:0000259" key="2">
    <source>
        <dbReference type="PROSITE" id="PS50943"/>
    </source>
</evidence>
<dbReference type="Gene3D" id="1.10.260.40">
    <property type="entry name" value="lambda repressor-like DNA-binding domains"/>
    <property type="match status" value="1"/>
</dbReference>
<dbReference type="AlphaFoldDB" id="A0A926DAX2"/>
<reference evidence="3" key="1">
    <citation type="submission" date="2020-08" db="EMBL/GenBank/DDBJ databases">
        <title>Genome public.</title>
        <authorList>
            <person name="Liu C."/>
            <person name="Sun Q."/>
        </authorList>
    </citation>
    <scope>NUCLEOTIDE SEQUENCE</scope>
    <source>
        <strain evidence="3">NSJ-40</strain>
    </source>
</reference>
<evidence type="ECO:0000313" key="4">
    <source>
        <dbReference type="Proteomes" id="UP000651482"/>
    </source>
</evidence>
<dbReference type="Pfam" id="PF01381">
    <property type="entry name" value="HTH_3"/>
    <property type="match status" value="1"/>
</dbReference>
<proteinExistence type="predicted"/>
<dbReference type="InterPro" id="IPR001387">
    <property type="entry name" value="Cro/C1-type_HTH"/>
</dbReference>